<feature type="domain" description="Ketosynthase family 3 (KS3)" evidence="9">
    <location>
        <begin position="32"/>
        <end position="457"/>
    </location>
</feature>
<evidence type="ECO:0000256" key="6">
    <source>
        <dbReference type="PROSITE-ProRule" id="PRU01363"/>
    </source>
</evidence>
<dbReference type="SMART" id="SM01294">
    <property type="entry name" value="PKS_PP_betabranch"/>
    <property type="match status" value="1"/>
</dbReference>
<dbReference type="Pfam" id="PF02801">
    <property type="entry name" value="Ketoacyl-synt_C"/>
    <property type="match status" value="1"/>
</dbReference>
<feature type="active site" description="Proton donor; for dehydratase activity" evidence="6">
    <location>
        <position position="1120"/>
    </location>
</feature>
<proteinExistence type="predicted"/>
<dbReference type="EC" id="2.3.1.165" evidence="5"/>
<dbReference type="InterPro" id="IPR018201">
    <property type="entry name" value="Ketoacyl_synth_AS"/>
</dbReference>
<keyword evidence="1" id="KW-0596">Phosphopantetheine</keyword>
<dbReference type="InterPro" id="IPR032821">
    <property type="entry name" value="PKS_assoc"/>
</dbReference>
<dbReference type="InterPro" id="IPR050091">
    <property type="entry name" value="PKS_NRPS_Biosynth_Enz"/>
</dbReference>
<dbReference type="Gene3D" id="3.40.50.720">
    <property type="entry name" value="NAD(P)-binding Rossmann-like Domain"/>
    <property type="match status" value="1"/>
</dbReference>
<dbReference type="Pfam" id="PF21089">
    <property type="entry name" value="PKS_DH_N"/>
    <property type="match status" value="1"/>
</dbReference>
<dbReference type="SUPFAM" id="SSF55048">
    <property type="entry name" value="Probable ACP-binding domain of malonyl-CoA ACP transacylase"/>
    <property type="match status" value="1"/>
</dbReference>
<dbReference type="SUPFAM" id="SSF47336">
    <property type="entry name" value="ACP-like"/>
    <property type="match status" value="1"/>
</dbReference>
<dbReference type="InterPro" id="IPR001227">
    <property type="entry name" value="Ac_transferase_dom_sf"/>
</dbReference>
<dbReference type="PROSITE" id="PS52019">
    <property type="entry name" value="PKS_MFAS_DH"/>
    <property type="match status" value="1"/>
</dbReference>
<dbReference type="Gene3D" id="3.40.47.10">
    <property type="match status" value="1"/>
</dbReference>
<dbReference type="Pfam" id="PF00109">
    <property type="entry name" value="ketoacyl-synt"/>
    <property type="match status" value="1"/>
</dbReference>
<dbReference type="InterPro" id="IPR042104">
    <property type="entry name" value="PKS_dehydratase_sf"/>
</dbReference>
<dbReference type="InterPro" id="IPR014030">
    <property type="entry name" value="Ketoacyl_synth_N"/>
</dbReference>
<dbReference type="Gene3D" id="1.10.1200.10">
    <property type="entry name" value="ACP-like"/>
    <property type="match status" value="1"/>
</dbReference>
<dbReference type="InterPro" id="IPR049552">
    <property type="entry name" value="PKS_DH_N"/>
</dbReference>
<dbReference type="SUPFAM" id="SSF52151">
    <property type="entry name" value="FabD/lysophospholipase-like"/>
    <property type="match status" value="1"/>
</dbReference>
<dbReference type="InterPro" id="IPR014031">
    <property type="entry name" value="Ketoacyl_synth_C"/>
</dbReference>
<dbReference type="GO" id="GO:0050641">
    <property type="term" value="F:6-methylsalicylic acid synthase activity"/>
    <property type="evidence" value="ECO:0007669"/>
    <property type="project" value="UniProtKB-EC"/>
</dbReference>
<dbReference type="SMART" id="SM00823">
    <property type="entry name" value="PKS_PP"/>
    <property type="match status" value="1"/>
</dbReference>
<dbReference type="CDD" id="cd00833">
    <property type="entry name" value="PKS"/>
    <property type="match status" value="1"/>
</dbReference>
<dbReference type="InterPro" id="IPR014043">
    <property type="entry name" value="Acyl_transferase_dom"/>
</dbReference>
<dbReference type="GO" id="GO:0004315">
    <property type="term" value="F:3-oxoacyl-[acyl-carrier-protein] synthase activity"/>
    <property type="evidence" value="ECO:0007669"/>
    <property type="project" value="InterPro"/>
</dbReference>
<dbReference type="InterPro" id="IPR057326">
    <property type="entry name" value="KR_dom"/>
</dbReference>
<dbReference type="GO" id="GO:0044550">
    <property type="term" value="P:secondary metabolite biosynthetic process"/>
    <property type="evidence" value="ECO:0007669"/>
    <property type="project" value="TreeGrafter"/>
</dbReference>
<dbReference type="PROSITE" id="PS00012">
    <property type="entry name" value="PHOSPHOPANTETHEINE"/>
    <property type="match status" value="1"/>
</dbReference>
<protein>
    <recommendedName>
        <fullName evidence="5">6-methylsalicylic acid synthase</fullName>
        <ecNumber evidence="5">2.3.1.165</ecNumber>
    </recommendedName>
</protein>
<dbReference type="PANTHER" id="PTHR43775">
    <property type="entry name" value="FATTY ACID SYNTHASE"/>
    <property type="match status" value="1"/>
</dbReference>
<dbReference type="PANTHER" id="PTHR43775:SF22">
    <property type="entry name" value="SYNTHASE, PUTATIVE (JCVI)-RELATED"/>
    <property type="match status" value="1"/>
</dbReference>
<dbReference type="GO" id="GO:0006633">
    <property type="term" value="P:fatty acid biosynthetic process"/>
    <property type="evidence" value="ECO:0007669"/>
    <property type="project" value="InterPro"/>
</dbReference>
<keyword evidence="4" id="KW-0511">Multifunctional enzyme</keyword>
<dbReference type="Gene3D" id="3.10.129.110">
    <property type="entry name" value="Polyketide synthase dehydratase"/>
    <property type="match status" value="1"/>
</dbReference>
<name>Q96X07_9EURO</name>
<evidence type="ECO:0000259" key="9">
    <source>
        <dbReference type="PROSITE" id="PS52004"/>
    </source>
</evidence>
<dbReference type="InterPro" id="IPR016035">
    <property type="entry name" value="Acyl_Trfase/lysoPLipase"/>
</dbReference>
<organism evidence="11">
    <name type="scientific">Paecilomyces niveus</name>
    <dbReference type="NCBI Taxonomy" id="5093"/>
    <lineage>
        <taxon>Eukaryota</taxon>
        <taxon>Fungi</taxon>
        <taxon>Dikarya</taxon>
        <taxon>Ascomycota</taxon>
        <taxon>Pezizomycotina</taxon>
        <taxon>Eurotiomycetes</taxon>
        <taxon>Eurotiomycetidae</taxon>
        <taxon>Eurotiales</taxon>
        <taxon>Thermoascaceae</taxon>
        <taxon>Paecilomyces</taxon>
    </lineage>
</organism>
<evidence type="ECO:0000256" key="5">
    <source>
        <dbReference type="ARBA" id="ARBA00038879"/>
    </source>
</evidence>
<dbReference type="InterPro" id="IPR016036">
    <property type="entry name" value="Malonyl_transacylase_ACP-bd"/>
</dbReference>
<evidence type="ECO:0000256" key="7">
    <source>
        <dbReference type="SAM" id="MobiDB-lite"/>
    </source>
</evidence>
<feature type="domain" description="Carrier" evidence="8">
    <location>
        <begin position="1702"/>
        <end position="1776"/>
    </location>
</feature>
<evidence type="ECO:0000259" key="10">
    <source>
        <dbReference type="PROSITE" id="PS52019"/>
    </source>
</evidence>
<feature type="region of interest" description="C-terminal hotdog fold" evidence="6">
    <location>
        <begin position="1056"/>
        <end position="1199"/>
    </location>
</feature>
<dbReference type="InterPro" id="IPR049900">
    <property type="entry name" value="PKS_mFAS_DH"/>
</dbReference>
<dbReference type="PROSITE" id="PS50075">
    <property type="entry name" value="CARRIER"/>
    <property type="match status" value="1"/>
</dbReference>
<dbReference type="SMART" id="SM00822">
    <property type="entry name" value="PKS_KR"/>
    <property type="match status" value="1"/>
</dbReference>
<dbReference type="SUPFAM" id="SSF51735">
    <property type="entry name" value="NAD(P)-binding Rossmann-fold domains"/>
    <property type="match status" value="2"/>
</dbReference>
<dbReference type="GO" id="GO:0004312">
    <property type="term" value="F:fatty acid synthase activity"/>
    <property type="evidence" value="ECO:0007669"/>
    <property type="project" value="TreeGrafter"/>
</dbReference>
<reference evidence="11" key="1">
    <citation type="journal article" date="2007" name="Int. J. Food Microbiol.">
        <title>The inability of Byssochlamys fulva to produce patulin is related to absence of 6-methylsalicylic acid synthase and isoepoxydon dehydrogenase genes.</title>
        <authorList>
            <person name="Puel O."/>
            <person name="Tadrist S."/>
            <person name="Delaforge M."/>
            <person name="Oswald I.P."/>
            <person name="Lebrihi A."/>
        </authorList>
    </citation>
    <scope>NUCLEOTIDE SEQUENCE</scope>
    <source>
        <strain evidence="11">NRRL 2615</strain>
    </source>
</reference>
<dbReference type="InterPro" id="IPR020841">
    <property type="entry name" value="PKS_Beta-ketoAc_synthase_dom"/>
</dbReference>
<keyword evidence="3" id="KW-0808">Transferase</keyword>
<feature type="domain" description="PKS/mFAS DH" evidence="10">
    <location>
        <begin position="926"/>
        <end position="1199"/>
    </location>
</feature>
<dbReference type="SMART" id="SM00825">
    <property type="entry name" value="PKS_KS"/>
    <property type="match status" value="1"/>
</dbReference>
<evidence type="ECO:0000259" key="8">
    <source>
        <dbReference type="PROSITE" id="PS50075"/>
    </source>
</evidence>
<dbReference type="GO" id="GO:0031177">
    <property type="term" value="F:phosphopantetheine binding"/>
    <property type="evidence" value="ECO:0007669"/>
    <property type="project" value="InterPro"/>
</dbReference>
<dbReference type="CDD" id="cd05274">
    <property type="entry name" value="KR_FAS_SDR_x"/>
    <property type="match status" value="1"/>
</dbReference>
<dbReference type="InterPro" id="IPR006162">
    <property type="entry name" value="Ppantetheine_attach_site"/>
</dbReference>
<evidence type="ECO:0000256" key="2">
    <source>
        <dbReference type="ARBA" id="ARBA00022553"/>
    </source>
</evidence>
<dbReference type="Pfam" id="PF00550">
    <property type="entry name" value="PP-binding"/>
    <property type="match status" value="1"/>
</dbReference>
<evidence type="ECO:0000256" key="3">
    <source>
        <dbReference type="ARBA" id="ARBA00022679"/>
    </source>
</evidence>
<dbReference type="InterPro" id="IPR009081">
    <property type="entry name" value="PP-bd_ACP"/>
</dbReference>
<dbReference type="Pfam" id="PF08659">
    <property type="entry name" value="KR"/>
    <property type="match status" value="1"/>
</dbReference>
<dbReference type="BRENDA" id="2.3.1.165">
    <property type="organism ID" value="10076"/>
</dbReference>
<evidence type="ECO:0000256" key="1">
    <source>
        <dbReference type="ARBA" id="ARBA00022450"/>
    </source>
</evidence>
<dbReference type="PROSITE" id="PS00606">
    <property type="entry name" value="KS3_1"/>
    <property type="match status" value="1"/>
</dbReference>
<dbReference type="InterPro" id="IPR016039">
    <property type="entry name" value="Thiolase-like"/>
</dbReference>
<evidence type="ECO:0000256" key="4">
    <source>
        <dbReference type="ARBA" id="ARBA00023268"/>
    </source>
</evidence>
<dbReference type="InterPro" id="IPR036291">
    <property type="entry name" value="NAD(P)-bd_dom_sf"/>
</dbReference>
<dbReference type="InterPro" id="IPR013968">
    <property type="entry name" value="PKS_KR"/>
</dbReference>
<feature type="region of interest" description="N-terminal hotdog fold" evidence="6">
    <location>
        <begin position="926"/>
        <end position="1042"/>
    </location>
</feature>
<dbReference type="EMBL" id="AF360398">
    <property type="protein sequence ID" value="AAK48943.1"/>
    <property type="molecule type" value="Genomic_DNA"/>
</dbReference>
<evidence type="ECO:0000313" key="11">
    <source>
        <dbReference type="EMBL" id="AAK48943.1"/>
    </source>
</evidence>
<feature type="compositionally biased region" description="Polar residues" evidence="7">
    <location>
        <begin position="1"/>
        <end position="18"/>
    </location>
</feature>
<dbReference type="SMART" id="SM00827">
    <property type="entry name" value="PKS_AT"/>
    <property type="match status" value="1"/>
</dbReference>
<dbReference type="InterPro" id="IPR020806">
    <property type="entry name" value="PKS_PP-bd"/>
</dbReference>
<dbReference type="Pfam" id="PF16197">
    <property type="entry name" value="KAsynt_C_assoc"/>
    <property type="match status" value="1"/>
</dbReference>
<feature type="active site" description="Proton acceptor; for dehydratase activity" evidence="6">
    <location>
        <position position="958"/>
    </location>
</feature>
<dbReference type="SUPFAM" id="SSF53901">
    <property type="entry name" value="Thiolase-like"/>
    <property type="match status" value="1"/>
</dbReference>
<keyword evidence="2" id="KW-0597">Phosphoprotein</keyword>
<sequence length="1778" mass="191370">MPSLLPSSYPSRGNSSPEVGTPATEYSGYEFATDVAVVGMACRVAGGNNNPEQLWHSLLEKRDASGEIPPLRWEPYYRRDPRNAKELSKTTSRGYFLDNLEDFDGQFFGISPKEAEQMDPQQRISLEVAWEALEDAGIPAKSLSGSDTAVFWGVNSDDYSKLLLEDLPNIEAWMGIGTAYCGVPNRISYHLNLMGPSTAVDAACASSLVAVHHGVQAIKSNEPKIAIVGGVNAICGPGLTRVLDQAGAISPEGFCRSFDDNAKGYGRGEGAGAIVLKGLRQAVLEGDHILAVIKGSAVAQDGKTNGIMAPNAKAQELVARTALKVAKIDPRTIRYVEAHATSTPLGDPTEISAIAGVYGLGRQPEDPCYIGSIKPNIGHLEAGAGAMGFIKAVLALKKGILPPQANLQKLNSKVDWDHAGVKVVQEATKWPESDEVRRAGVCSYGYGGTVSHAIVEEFTSPPQPELFDGSPDVGPGILLLSGPQEKRISVQAKTLQSWLSSEGRNQSLRKILTTLATRRDHHDYRAALIVESHEDAVKGLDDLASGENHPYTTQSRVFGSDISKDVVWIFSGHGAQWTDMGKELLNNGVFFQAIQPLDELIQAEIGLSPIHLLRTGDIDSSDRVQILTYVMQIGISAVLQGKGLFPQAVIGHSVGEIAASVVAGALSPEEGALIVTRRAALYRQVMGSGAMILVNLPYNEVAQELGQKDDIVVAIDSSPSSCVVAGVKDAVTQAAEGFKRRGIKAFTVKTDIAFHSPMLTELVEPLTDILKDSLFPTPPTAKLYSTSLLDPRGQDPRNPKYWADNMINPVRLTSAVKAAVEDGYRLFLEVSSHPLVSHSVNETLMDIGIEDYAVVPTLLRQKPSEKNILHSIAQLHCKGAEVNWKAGMPGAWAADLPTTAWLHKPSWRKIDTAPLNTGLIHDVDKHTLLGQRIGVAGTSTVVYTTKLDNDNKPFPGSHPLHGTEIVPAAGLVNTFLKATGGNVLHNVVLRVPVAINAPRSVQIVVQQDQVKIMSRLIQNEQTDESSWLTHTTTQWSSEQLSSDGHIDIAAVKKRIGTRLRDDFSIDYLDKVGVSAMGFPWAVTEHYGNTKEMIARVDTAPAVNGNAPLPWDSSSWAPILDAATSVGSTIFFNEPRLRMPAQIERVEIFTNQDPPKVGWLYVQEASETCASHVSVLNEDGQIIGKFTSMRFSEIEGTPGVSGSMESLVHQLAWPPATPAEEPLPIDKVILISGDPAVLNAYAATLPRKIQSYQFSSVQELAASAASLPLQKGTIAAYIPGEVESLDQIPKAAQSSTWEALELVKFIINGSLPLKAFFITANIGEGKSSTALAQAPLFGLARIIASEHPDVFGGLIDTEDHVFPLSTMKYIQGADVIRINDGVARSARLRSLPRDKLRPANQTAKLLPRPEGSYLITGGLGVLGLEVADFLVEKGARRIVLISRRALPPRKTWDSIEGDIQNTLVKIRDLENRGASIHVLSLDISGKNAAKELSDALDRLSLPPVLGVVHAAGVLDNQLVLEATEDSFSRVLASKISGALALHEVFPPNSVDFFVLFSSCGQLFGFPGQSSYGSGNAFLDTLATHRAALGDNAVAFQWTSWRGMGMGASTDFINAELESKGITDVTRDEAFGAWLYLARYEIDHGVVLRSLAFNEGEALPIPILNDIAVRRIGTASNGAADNSNESGFGAGADTMPSSGPELKTYLDEKIRGCVAKVLQLGADDVDSKAALSDLGVDSVMTVTLRRQFQQTLRVKVPPTLTWSHPTVTHLVGWFAEKLAK</sequence>
<dbReference type="InterPro" id="IPR036736">
    <property type="entry name" value="ACP-like_sf"/>
</dbReference>
<gene>
    <name evidence="11" type="primary">6MSAS</name>
</gene>
<dbReference type="Gene3D" id="3.40.366.10">
    <property type="entry name" value="Malonyl-Coenzyme A Acyl Carrier Protein, domain 2"/>
    <property type="match status" value="1"/>
</dbReference>
<dbReference type="Pfam" id="PF00698">
    <property type="entry name" value="Acyl_transf_1"/>
    <property type="match status" value="1"/>
</dbReference>
<accession>Q96X07</accession>
<feature type="region of interest" description="Disordered" evidence="7">
    <location>
        <begin position="1"/>
        <end position="21"/>
    </location>
</feature>
<dbReference type="PROSITE" id="PS52004">
    <property type="entry name" value="KS3_2"/>
    <property type="match status" value="1"/>
</dbReference>
<dbReference type="Gene3D" id="3.30.70.3290">
    <property type="match status" value="1"/>
</dbReference>